<dbReference type="PROSITE" id="PS50928">
    <property type="entry name" value="ABC_TM1"/>
    <property type="match status" value="1"/>
</dbReference>
<feature type="transmembrane region" description="Helical" evidence="7">
    <location>
        <begin position="131"/>
        <end position="150"/>
    </location>
</feature>
<dbReference type="Proteomes" id="UP000198838">
    <property type="component" value="Unassembled WGS sequence"/>
</dbReference>
<feature type="transmembrane region" description="Helical" evidence="7">
    <location>
        <begin position="227"/>
        <end position="248"/>
    </location>
</feature>
<sequence length="261" mass="29017">MEKELKERKQVARIFRNLIPIIIFLVIWELCPRLGILNKNMIPPFSDAIVALKDMIVSLEIFRHLGWSLYRAVLGFSLALVIGIPLGTAIGWNEKIREFLSPLLTLFGNVSPIALFPFFIIVFGIGEVSKIGIVFWGCLWPMFMNTISGVSHSDKALIKAARTMGASKKTVLFSVVIPNALPEIYPGIKLSVSNSILMLCAGEMLGATAGLGYLISYSQQIFEMSKMYASIIIIALLGLAFTAILNTVEKRVFAWKFNNEK</sequence>
<keyword evidence="3" id="KW-1003">Cell membrane</keyword>
<name>A0A1I1A203_9FIRM</name>
<keyword evidence="6 7" id="KW-0472">Membrane</keyword>
<evidence type="ECO:0000256" key="2">
    <source>
        <dbReference type="ARBA" id="ARBA00022448"/>
    </source>
</evidence>
<keyword evidence="4 7" id="KW-0812">Transmembrane</keyword>
<evidence type="ECO:0000256" key="4">
    <source>
        <dbReference type="ARBA" id="ARBA00022692"/>
    </source>
</evidence>
<feature type="transmembrane region" description="Helical" evidence="7">
    <location>
        <begin position="69"/>
        <end position="92"/>
    </location>
</feature>
<evidence type="ECO:0000256" key="3">
    <source>
        <dbReference type="ARBA" id="ARBA00022475"/>
    </source>
</evidence>
<dbReference type="Pfam" id="PF00528">
    <property type="entry name" value="BPD_transp_1"/>
    <property type="match status" value="1"/>
</dbReference>
<dbReference type="GO" id="GO:0005886">
    <property type="term" value="C:plasma membrane"/>
    <property type="evidence" value="ECO:0007669"/>
    <property type="project" value="UniProtKB-SubCell"/>
</dbReference>
<accession>A0A1I1A203</accession>
<keyword evidence="10" id="KW-1185">Reference proteome</keyword>
<evidence type="ECO:0000313" key="9">
    <source>
        <dbReference type="EMBL" id="SFB32024.1"/>
    </source>
</evidence>
<organism evidence="9 10">
    <name type="scientific">Acetitomaculum ruminis DSM 5522</name>
    <dbReference type="NCBI Taxonomy" id="1120918"/>
    <lineage>
        <taxon>Bacteria</taxon>
        <taxon>Bacillati</taxon>
        <taxon>Bacillota</taxon>
        <taxon>Clostridia</taxon>
        <taxon>Lachnospirales</taxon>
        <taxon>Lachnospiraceae</taxon>
        <taxon>Acetitomaculum</taxon>
    </lineage>
</organism>
<proteinExistence type="inferred from homology"/>
<evidence type="ECO:0000256" key="5">
    <source>
        <dbReference type="ARBA" id="ARBA00022989"/>
    </source>
</evidence>
<feature type="transmembrane region" description="Helical" evidence="7">
    <location>
        <begin position="194"/>
        <end position="215"/>
    </location>
</feature>
<dbReference type="GO" id="GO:0055085">
    <property type="term" value="P:transmembrane transport"/>
    <property type="evidence" value="ECO:0007669"/>
    <property type="project" value="InterPro"/>
</dbReference>
<dbReference type="RefSeq" id="WP_177205664.1">
    <property type="nucleotide sequence ID" value="NZ_FOJY01000020.1"/>
</dbReference>
<feature type="transmembrane region" description="Helical" evidence="7">
    <location>
        <begin position="14"/>
        <end position="36"/>
    </location>
</feature>
<comment type="similarity">
    <text evidence="7">Belongs to the binding-protein-dependent transport system permease family.</text>
</comment>
<dbReference type="PANTHER" id="PTHR30151">
    <property type="entry name" value="ALKANE SULFONATE ABC TRANSPORTER-RELATED, MEMBRANE SUBUNIT"/>
    <property type="match status" value="1"/>
</dbReference>
<dbReference type="AlphaFoldDB" id="A0A1I1A203"/>
<reference evidence="9 10" key="1">
    <citation type="submission" date="2016-10" db="EMBL/GenBank/DDBJ databases">
        <authorList>
            <person name="de Groot N.N."/>
        </authorList>
    </citation>
    <scope>NUCLEOTIDE SEQUENCE [LARGE SCALE GENOMIC DNA]</scope>
    <source>
        <strain evidence="9 10">DSM 5522</strain>
    </source>
</reference>
<evidence type="ECO:0000313" key="10">
    <source>
        <dbReference type="Proteomes" id="UP000198838"/>
    </source>
</evidence>
<dbReference type="SUPFAM" id="SSF161098">
    <property type="entry name" value="MetI-like"/>
    <property type="match status" value="1"/>
</dbReference>
<evidence type="ECO:0000259" key="8">
    <source>
        <dbReference type="PROSITE" id="PS50928"/>
    </source>
</evidence>
<protein>
    <submittedName>
        <fullName evidence="9">NitT/TauT family transport system permease protein</fullName>
    </submittedName>
</protein>
<evidence type="ECO:0000256" key="6">
    <source>
        <dbReference type="ARBA" id="ARBA00023136"/>
    </source>
</evidence>
<feature type="transmembrane region" description="Helical" evidence="7">
    <location>
        <begin position="104"/>
        <end position="125"/>
    </location>
</feature>
<dbReference type="InterPro" id="IPR035906">
    <property type="entry name" value="MetI-like_sf"/>
</dbReference>
<evidence type="ECO:0000256" key="7">
    <source>
        <dbReference type="RuleBase" id="RU363032"/>
    </source>
</evidence>
<dbReference type="CDD" id="cd06261">
    <property type="entry name" value="TM_PBP2"/>
    <property type="match status" value="1"/>
</dbReference>
<dbReference type="EMBL" id="FOJY01000020">
    <property type="protein sequence ID" value="SFB32024.1"/>
    <property type="molecule type" value="Genomic_DNA"/>
</dbReference>
<feature type="domain" description="ABC transmembrane type-1" evidence="8">
    <location>
        <begin position="65"/>
        <end position="245"/>
    </location>
</feature>
<dbReference type="InterPro" id="IPR000515">
    <property type="entry name" value="MetI-like"/>
</dbReference>
<dbReference type="PANTHER" id="PTHR30151:SF0">
    <property type="entry name" value="ABC TRANSPORTER PERMEASE PROTEIN MJ0413-RELATED"/>
    <property type="match status" value="1"/>
</dbReference>
<dbReference type="Gene3D" id="1.10.3720.10">
    <property type="entry name" value="MetI-like"/>
    <property type="match status" value="1"/>
</dbReference>
<keyword evidence="2 7" id="KW-0813">Transport</keyword>
<gene>
    <name evidence="9" type="ORF">SAMN05216249_12023</name>
</gene>
<dbReference type="STRING" id="1120918.SAMN05216249_12023"/>
<evidence type="ECO:0000256" key="1">
    <source>
        <dbReference type="ARBA" id="ARBA00004651"/>
    </source>
</evidence>
<keyword evidence="5 7" id="KW-1133">Transmembrane helix</keyword>
<comment type="subcellular location">
    <subcellularLocation>
        <location evidence="1 7">Cell membrane</location>
        <topology evidence="1 7">Multi-pass membrane protein</topology>
    </subcellularLocation>
</comment>